<keyword evidence="1" id="KW-0812">Transmembrane</keyword>
<feature type="domain" description="DUF4097" evidence="2">
    <location>
        <begin position="121"/>
        <end position="194"/>
    </location>
</feature>
<evidence type="ECO:0000313" key="4">
    <source>
        <dbReference type="Proteomes" id="UP000618943"/>
    </source>
</evidence>
<proteinExistence type="predicted"/>
<keyword evidence="1" id="KW-1133">Transmembrane helix</keyword>
<evidence type="ECO:0000313" key="3">
    <source>
        <dbReference type="EMBL" id="MBK3493643.1"/>
    </source>
</evidence>
<dbReference type="Pfam" id="PF13349">
    <property type="entry name" value="DUF4097"/>
    <property type="match status" value="1"/>
</dbReference>
<reference evidence="3 4" key="1">
    <citation type="submission" date="2020-12" db="EMBL/GenBank/DDBJ databases">
        <title>YIM B01967 draft genome.</title>
        <authorList>
            <person name="Yan X."/>
        </authorList>
    </citation>
    <scope>NUCLEOTIDE SEQUENCE [LARGE SCALE GENOMIC DNA]</scope>
    <source>
        <strain evidence="3 4">YIM B01967</strain>
    </source>
</reference>
<accession>A0ABS1H2L1</accession>
<dbReference type="EMBL" id="JAEOAH010000003">
    <property type="protein sequence ID" value="MBK3493643.1"/>
    <property type="molecule type" value="Genomic_DNA"/>
</dbReference>
<dbReference type="InterPro" id="IPR025164">
    <property type="entry name" value="Toastrack_DUF4097"/>
</dbReference>
<evidence type="ECO:0000259" key="2">
    <source>
        <dbReference type="Pfam" id="PF13349"/>
    </source>
</evidence>
<sequence length="196" mass="21386">MIAVLGSFFIGFDDFMLQFFVSIITCAIGLLVSVAMIYVGEFYYAIILSYIKFNVKVINGGVKMKKMVVGAFILLFIGIVGVASTLYFTKGSLFKLTEWEEKKPVSGQEIQQLEINSASVEQIDDMDIETTSGEVQIKAKQSIPFAIDYKGGSGDGIISASGVTYTEKSEHLLVGEIGSGKTKLKVRTSSGDFILR</sequence>
<comment type="caution">
    <text evidence="3">The sequence shown here is derived from an EMBL/GenBank/DDBJ whole genome shotgun (WGS) entry which is preliminary data.</text>
</comment>
<feature type="transmembrane region" description="Helical" evidence="1">
    <location>
        <begin position="67"/>
        <end position="88"/>
    </location>
</feature>
<dbReference type="Proteomes" id="UP000618943">
    <property type="component" value="Unassembled WGS sequence"/>
</dbReference>
<keyword evidence="1" id="KW-0472">Membrane</keyword>
<organism evidence="3 4">
    <name type="scientific">Viridibacillus soli</name>
    <dbReference type="NCBI Taxonomy" id="2798301"/>
    <lineage>
        <taxon>Bacteria</taxon>
        <taxon>Bacillati</taxon>
        <taxon>Bacillota</taxon>
        <taxon>Bacilli</taxon>
        <taxon>Bacillales</taxon>
        <taxon>Caryophanaceae</taxon>
        <taxon>Viridibacillus</taxon>
    </lineage>
</organism>
<feature type="transmembrane region" description="Helical" evidence="1">
    <location>
        <begin position="20"/>
        <end position="46"/>
    </location>
</feature>
<keyword evidence="4" id="KW-1185">Reference proteome</keyword>
<dbReference type="RefSeq" id="WP_200747702.1">
    <property type="nucleotide sequence ID" value="NZ_JAEOAH010000003.1"/>
</dbReference>
<gene>
    <name evidence="3" type="ORF">JFL43_01940</name>
</gene>
<name>A0ABS1H2L1_9BACL</name>
<protein>
    <submittedName>
        <fullName evidence="3">DUF1700 domain-containing protein</fullName>
    </submittedName>
</protein>
<evidence type="ECO:0000256" key="1">
    <source>
        <dbReference type="SAM" id="Phobius"/>
    </source>
</evidence>